<keyword evidence="3" id="KW-1185">Reference proteome</keyword>
<feature type="compositionally biased region" description="Basic and acidic residues" evidence="1">
    <location>
        <begin position="35"/>
        <end position="45"/>
    </location>
</feature>
<feature type="compositionally biased region" description="Polar residues" evidence="1">
    <location>
        <begin position="122"/>
        <end position="131"/>
    </location>
</feature>
<feature type="non-terminal residue" evidence="2">
    <location>
        <position position="1"/>
    </location>
</feature>
<comment type="caution">
    <text evidence="2">The sequence shown here is derived from an EMBL/GenBank/DDBJ whole genome shotgun (WGS) entry which is preliminary data.</text>
</comment>
<accession>A0ABN9Q7N2</accession>
<evidence type="ECO:0000256" key="1">
    <source>
        <dbReference type="SAM" id="MobiDB-lite"/>
    </source>
</evidence>
<dbReference type="EMBL" id="CAUYUJ010002399">
    <property type="protein sequence ID" value="CAK0800605.1"/>
    <property type="molecule type" value="Genomic_DNA"/>
</dbReference>
<proteinExistence type="predicted"/>
<evidence type="ECO:0000313" key="3">
    <source>
        <dbReference type="Proteomes" id="UP001189429"/>
    </source>
</evidence>
<feature type="region of interest" description="Disordered" evidence="1">
    <location>
        <begin position="34"/>
        <end position="171"/>
    </location>
</feature>
<reference evidence="2" key="1">
    <citation type="submission" date="2023-10" db="EMBL/GenBank/DDBJ databases">
        <authorList>
            <person name="Chen Y."/>
            <person name="Shah S."/>
            <person name="Dougan E. K."/>
            <person name="Thang M."/>
            <person name="Chan C."/>
        </authorList>
    </citation>
    <scope>NUCLEOTIDE SEQUENCE [LARGE SCALE GENOMIC DNA]</scope>
</reference>
<name>A0ABN9Q7N2_9DINO</name>
<feature type="compositionally biased region" description="Gly residues" evidence="1">
    <location>
        <begin position="161"/>
        <end position="171"/>
    </location>
</feature>
<feature type="compositionally biased region" description="Acidic residues" evidence="1">
    <location>
        <begin position="70"/>
        <end position="91"/>
    </location>
</feature>
<evidence type="ECO:0000313" key="2">
    <source>
        <dbReference type="EMBL" id="CAK0800605.1"/>
    </source>
</evidence>
<dbReference type="Proteomes" id="UP001189429">
    <property type="component" value="Unassembled WGS sequence"/>
</dbReference>
<feature type="compositionally biased region" description="Basic and acidic residues" evidence="1">
    <location>
        <begin position="108"/>
        <end position="120"/>
    </location>
</feature>
<protein>
    <submittedName>
        <fullName evidence="2">Uncharacterized protein</fullName>
    </submittedName>
</protein>
<gene>
    <name evidence="2" type="ORF">PCOR1329_LOCUS8710</name>
</gene>
<organism evidence="2 3">
    <name type="scientific">Prorocentrum cordatum</name>
    <dbReference type="NCBI Taxonomy" id="2364126"/>
    <lineage>
        <taxon>Eukaryota</taxon>
        <taxon>Sar</taxon>
        <taxon>Alveolata</taxon>
        <taxon>Dinophyceae</taxon>
        <taxon>Prorocentrales</taxon>
        <taxon>Prorocentraceae</taxon>
        <taxon>Prorocentrum</taxon>
    </lineage>
</organism>
<sequence length="171" mass="18866">GILLLPPSSAGTARSRLRSLFQLPTFGLATRLRAAAKDTRQRGRATEATVPRRNLNSNRALTSPRRDTSYDGEEEGEEEEELEEEEEEEEEQHLTSVGLWGPSPGPDDSGRRAGPRERAPVRQQTTTSAVGQQRALRTARTTNRRPLAGNHTQRARQHPDAGGGRVRPGWA</sequence>
<feature type="compositionally biased region" description="Low complexity" evidence="1">
    <location>
        <begin position="134"/>
        <end position="148"/>
    </location>
</feature>